<accession>A0A9E9LKD3</accession>
<dbReference type="Gene3D" id="3.40.50.150">
    <property type="entry name" value="Vaccinia Virus protein VP39"/>
    <property type="match status" value="1"/>
</dbReference>
<dbReference type="EMBL" id="CP098251">
    <property type="protein sequence ID" value="WAV90645.1"/>
    <property type="molecule type" value="Genomic_DNA"/>
</dbReference>
<dbReference type="Proteomes" id="UP001164794">
    <property type="component" value="Chromosome"/>
</dbReference>
<dbReference type="SUPFAM" id="SSF53335">
    <property type="entry name" value="S-adenosyl-L-methionine-dependent methyltransferases"/>
    <property type="match status" value="1"/>
</dbReference>
<organism evidence="1">
    <name type="scientific">Oxalobacter aliiformigenes</name>
    <dbReference type="NCBI Taxonomy" id="2946593"/>
    <lineage>
        <taxon>Bacteria</taxon>
        <taxon>Pseudomonadati</taxon>
        <taxon>Pseudomonadota</taxon>
        <taxon>Betaproteobacteria</taxon>
        <taxon>Burkholderiales</taxon>
        <taxon>Oxalobacteraceae</taxon>
        <taxon>Oxalobacter</taxon>
    </lineage>
</organism>
<evidence type="ECO:0000313" key="1">
    <source>
        <dbReference type="EMBL" id="WAV90645.1"/>
    </source>
</evidence>
<proteinExistence type="predicted"/>
<protein>
    <recommendedName>
        <fullName evidence="4">Class I SAM-dependent methyltransferase</fullName>
    </recommendedName>
</protein>
<dbReference type="CDD" id="cd02440">
    <property type="entry name" value="AdoMet_MTases"/>
    <property type="match status" value="1"/>
</dbReference>
<keyword evidence="3" id="KW-1185">Reference proteome</keyword>
<gene>
    <name evidence="2" type="ORF">NB645_05990</name>
    <name evidence="1" type="ORF">NB646_07210</name>
</gene>
<evidence type="ECO:0000313" key="3">
    <source>
        <dbReference type="Proteomes" id="UP001164794"/>
    </source>
</evidence>
<dbReference type="AlphaFoldDB" id="A0A9E9LKD3"/>
<name>A0A9E9LKD3_9BURK</name>
<dbReference type="RefSeq" id="WP_269263877.1">
    <property type="nucleotide sequence ID" value="NZ_CP098248.1"/>
</dbReference>
<dbReference type="Proteomes" id="UP001164819">
    <property type="component" value="Chromosome"/>
</dbReference>
<reference evidence="2" key="1">
    <citation type="journal article" date="2022" name="Front. Microbiol.">
        <title>New perspectives on an old grouping: The genomic and phenotypic variability of Oxalobacter formigenes and the implications for calcium oxalate stone prevention.</title>
        <authorList>
            <person name="Chmiel J.A."/>
            <person name="Carr C."/>
            <person name="Stuivenberg G.A."/>
            <person name="Venema R."/>
            <person name="Chanyi R.M."/>
            <person name="Al K.F."/>
            <person name="Giguere D."/>
            <person name="Say H."/>
            <person name="Akouris P.P."/>
            <person name="Dominguez Romero S.A."/>
            <person name="Kwong A."/>
            <person name="Tai V."/>
            <person name="Koval S.F."/>
            <person name="Razvi H."/>
            <person name="Bjazevic J."/>
            <person name="Burton J.P."/>
        </authorList>
    </citation>
    <scope>NUCLEOTIDE SEQUENCE</scope>
    <source>
        <strain evidence="2">HOxNP-1</strain>
    </source>
</reference>
<dbReference type="EMBL" id="CP098248">
    <property type="protein sequence ID" value="WAV96400.1"/>
    <property type="molecule type" value="Genomic_DNA"/>
</dbReference>
<reference evidence="1" key="2">
    <citation type="journal article" date="2022" name="Front. Microbiol.">
        <title>New perspectives on an old grouping: The genomic and phenotypic variability of Oxalobacter formigenes and the implications for calcium oxalate stone prevention.</title>
        <authorList>
            <person name="Chmiel J.A."/>
            <person name="Carr C."/>
            <person name="Stuivenberg G.A."/>
            <person name="Venema R."/>
            <person name="Chanyi R.M."/>
            <person name="Al K.F."/>
            <person name="Giguere D."/>
            <person name="Say H."/>
            <person name="Akouris P.P."/>
            <person name="Dominguez Romero S.A."/>
            <person name="Kwong A."/>
            <person name="Tai V."/>
            <person name="Koval S.F."/>
            <person name="Razvi H."/>
            <person name="Bjazevic J."/>
            <person name="Burton J.P."/>
        </authorList>
    </citation>
    <scope>NUCLEOTIDE SEQUENCE</scope>
    <source>
        <strain evidence="1">OxK</strain>
    </source>
</reference>
<sequence>MNIQIDTVNYLNLTVPPEIVADTLNIEVSSHAYLPKTDDPESDWVASVAVPAFKLIRKRYGHPVPSFCSIGTGSGLDVLAAIELLGADHVGFTDLQSEVVETAAKNITNNLRKGKKVIMAYGAGDLLSPLSGQQKYYDVIYENLPNVPLDGGSGIAEKRNSGHFLEKRREPIPALVHNNMLDLHFLALLQARQFLTENGSVYSTLGARVNLDIFRLLGLEAGYDSQILTYSWKIQAEAEDVLSGYARQEAAGLGPFHFYLVHDLRTAFSGTSVEESGTGALEIEKTLVPHQLSATEAWAAWKNGKEIGHTVAVLQSTPRIK</sequence>
<evidence type="ECO:0000313" key="2">
    <source>
        <dbReference type="EMBL" id="WAV96400.1"/>
    </source>
</evidence>
<evidence type="ECO:0008006" key="4">
    <source>
        <dbReference type="Google" id="ProtNLM"/>
    </source>
</evidence>
<dbReference type="InterPro" id="IPR029063">
    <property type="entry name" value="SAM-dependent_MTases_sf"/>
</dbReference>